<dbReference type="InterPro" id="IPR000182">
    <property type="entry name" value="GNAT_dom"/>
</dbReference>
<dbReference type="Pfam" id="PF00583">
    <property type="entry name" value="Acetyltransf_1"/>
    <property type="match status" value="1"/>
</dbReference>
<name>A0A0L1JJL2_9RHOB</name>
<dbReference type="GO" id="GO:0040029">
    <property type="term" value="P:epigenetic regulation of gene expression"/>
    <property type="evidence" value="ECO:0007669"/>
    <property type="project" value="TreeGrafter"/>
</dbReference>
<accession>A0A0L1JJL2</accession>
<evidence type="ECO:0000256" key="6">
    <source>
        <dbReference type="SAM" id="MobiDB-lite"/>
    </source>
</evidence>
<gene>
    <name evidence="8" type="ORF">ATO11_20030</name>
</gene>
<dbReference type="InterPro" id="IPR037138">
    <property type="entry name" value="His_deacetylse_dom_sf"/>
</dbReference>
<organism evidence="8 9">
    <name type="scientific">Pseudaestuariivita atlantica</name>
    <dbReference type="NCBI Taxonomy" id="1317121"/>
    <lineage>
        <taxon>Bacteria</taxon>
        <taxon>Pseudomonadati</taxon>
        <taxon>Pseudomonadota</taxon>
        <taxon>Alphaproteobacteria</taxon>
        <taxon>Rhodobacterales</taxon>
        <taxon>Paracoccaceae</taxon>
        <taxon>Pseudaestuariivita</taxon>
    </lineage>
</organism>
<dbReference type="STRING" id="1317121.ATO11_20030"/>
<dbReference type="GO" id="GO:0016747">
    <property type="term" value="F:acyltransferase activity, transferring groups other than amino-acyl groups"/>
    <property type="evidence" value="ECO:0007669"/>
    <property type="project" value="InterPro"/>
</dbReference>
<dbReference type="GO" id="GO:0016787">
    <property type="term" value="F:hydrolase activity"/>
    <property type="evidence" value="ECO:0007669"/>
    <property type="project" value="UniProtKB-KW"/>
</dbReference>
<keyword evidence="3" id="KW-0479">Metal-binding</keyword>
<dbReference type="InterPro" id="IPR023801">
    <property type="entry name" value="His_deacetylse_dom"/>
</dbReference>
<keyword evidence="4" id="KW-0378">Hydrolase</keyword>
<dbReference type="RefSeq" id="WP_050532681.1">
    <property type="nucleotide sequence ID" value="NZ_AQQZ01000022.1"/>
</dbReference>
<dbReference type="OrthoDB" id="9808367at2"/>
<dbReference type="InterPro" id="IPR023696">
    <property type="entry name" value="Ureohydrolase_dom_sf"/>
</dbReference>
<evidence type="ECO:0000256" key="4">
    <source>
        <dbReference type="ARBA" id="ARBA00022801"/>
    </source>
</evidence>
<dbReference type="PATRIC" id="fig|1317121.7.peg.1770"/>
<dbReference type="CDD" id="cd10001">
    <property type="entry name" value="HDAC_classII_APAH"/>
    <property type="match status" value="1"/>
</dbReference>
<dbReference type="PRINTS" id="PR01270">
    <property type="entry name" value="HDASUPER"/>
</dbReference>
<evidence type="ECO:0000256" key="1">
    <source>
        <dbReference type="ARBA" id="ARBA00001947"/>
    </source>
</evidence>
<dbReference type="Gene3D" id="3.40.800.20">
    <property type="entry name" value="Histone deacetylase domain"/>
    <property type="match status" value="1"/>
</dbReference>
<comment type="similarity">
    <text evidence="2">Belongs to the histone deacetylase family.</text>
</comment>
<comment type="cofactor">
    <cofactor evidence="1">
        <name>Zn(2+)</name>
        <dbReference type="ChEBI" id="CHEBI:29105"/>
    </cofactor>
</comment>
<dbReference type="GO" id="GO:0004407">
    <property type="term" value="F:histone deacetylase activity"/>
    <property type="evidence" value="ECO:0007669"/>
    <property type="project" value="TreeGrafter"/>
</dbReference>
<keyword evidence="9" id="KW-1185">Reference proteome</keyword>
<evidence type="ECO:0000256" key="3">
    <source>
        <dbReference type="ARBA" id="ARBA00022723"/>
    </source>
</evidence>
<evidence type="ECO:0000259" key="7">
    <source>
        <dbReference type="PROSITE" id="PS51186"/>
    </source>
</evidence>
<dbReference type="PANTHER" id="PTHR10625">
    <property type="entry name" value="HISTONE DEACETYLASE HDAC1-RELATED"/>
    <property type="match status" value="1"/>
</dbReference>
<dbReference type="Gene3D" id="3.40.630.30">
    <property type="match status" value="2"/>
</dbReference>
<feature type="region of interest" description="Disordered" evidence="6">
    <location>
        <begin position="578"/>
        <end position="600"/>
    </location>
</feature>
<dbReference type="SUPFAM" id="SSF52768">
    <property type="entry name" value="Arginase/deacetylase"/>
    <property type="match status" value="1"/>
</dbReference>
<dbReference type="AlphaFoldDB" id="A0A0L1JJL2"/>
<feature type="domain" description="N-acetyltransferase" evidence="7">
    <location>
        <begin position="599"/>
        <end position="752"/>
    </location>
</feature>
<evidence type="ECO:0000256" key="5">
    <source>
        <dbReference type="ARBA" id="ARBA00022833"/>
    </source>
</evidence>
<dbReference type="EMBL" id="AQQZ01000022">
    <property type="protein sequence ID" value="KNG91935.1"/>
    <property type="molecule type" value="Genomic_DNA"/>
</dbReference>
<reference evidence="8 9" key="1">
    <citation type="journal article" date="2015" name="Int. J. Syst. Evol. Microbiol.">
        <title>Aestuariivita atlantica sp. nov., isolated from deep sea sediment of the Atlantic Ocean.</title>
        <authorList>
            <person name="Li G."/>
            <person name="Lai Q."/>
            <person name="Du Y."/>
            <person name="Liu X."/>
            <person name="Sun F."/>
            <person name="Shao Z."/>
        </authorList>
    </citation>
    <scope>NUCLEOTIDE SEQUENCE [LARGE SCALE GENOMIC DNA]</scope>
    <source>
        <strain evidence="8 9">22II-S11-z3</strain>
    </source>
</reference>
<proteinExistence type="inferred from homology"/>
<dbReference type="CDD" id="cd04301">
    <property type="entry name" value="NAT_SF"/>
    <property type="match status" value="1"/>
</dbReference>
<evidence type="ECO:0000313" key="8">
    <source>
        <dbReference type="EMBL" id="KNG91935.1"/>
    </source>
</evidence>
<dbReference type="Pfam" id="PF00850">
    <property type="entry name" value="Hist_deacetyl"/>
    <property type="match status" value="1"/>
</dbReference>
<sequence>MFRIRKVPDARAPNNRTAVAEAQAILRAQFPGIAPDDIDALPGRLEDPFTHRFVAELLVAEDARFHVRAAAVMLYDPELAFAFLDMLAAAPGANPVRGAGGALYERVRLEAAALGARGLYFECLPDDPESSPDPALRAQNAARLKFYERFGARPIIGTAYETPLSPEDTDMPHLVFDGLGRHDLPNGERLQDIVRAILERKYGKLCPPDYVAEVVGSIQEGAYALRPPRYKGTKAIAAPNETRRPIPLIVNDRHDIHHIRERGYVESPIRIKSILEDLDSTGLFVRHKTRHFPDRWIREVHDARLLEYLKSACAEAPEKTSIYPYVFPVRNAPRLPKERSVLAGYWCIDTFTPINRNAWPAARRAVDCTLTAAEAVLGGAPAAYALVRPPGHHAEHKTFGGFCYLCNGAIAANYLSHYGKVAILDIDYHHGNGQQDIFYERADVLTVSIHGDPSFAYPYFAGFRDETGRGSGAGHNLNIPLPETVSPAQYLDALDRALARIGEFRPDYLVLSLGFDTGRGDPTGTWSNRPEDFRRIGARIAEQGYPTVLVQEGGYRIRTLGANAQAFFDGFASGLESAPHSNPAQRRPANAPEPRRWRTGVRPEDPARIRALVVATDRFSASEIAIAGELAQERITLGRASGYHFLFVNRGDRLEGFACYGQIPGSETSWDLYWIAVQPELHGQGLGAEILRRVETAIAGAGGRQVFIDTSSSPAYLSTRAFYLRQGYHLAAELPDFYRAGDGKAIYAKALSA</sequence>
<dbReference type="Proteomes" id="UP000036938">
    <property type="component" value="Unassembled WGS sequence"/>
</dbReference>
<dbReference type="PANTHER" id="PTHR10625:SF17">
    <property type="entry name" value="HISTONE DEACETYLASE 8"/>
    <property type="match status" value="1"/>
</dbReference>
<dbReference type="SUPFAM" id="SSF55729">
    <property type="entry name" value="Acyl-CoA N-acyltransferases (Nat)"/>
    <property type="match status" value="1"/>
</dbReference>
<dbReference type="InterPro" id="IPR016181">
    <property type="entry name" value="Acyl_CoA_acyltransferase"/>
</dbReference>
<feature type="domain" description="N-acetyltransferase" evidence="7">
    <location>
        <begin position="2"/>
        <end position="176"/>
    </location>
</feature>
<comment type="caution">
    <text evidence="8">The sequence shown here is derived from an EMBL/GenBank/DDBJ whole genome shotgun (WGS) entry which is preliminary data.</text>
</comment>
<evidence type="ECO:0000256" key="2">
    <source>
        <dbReference type="ARBA" id="ARBA00005947"/>
    </source>
</evidence>
<dbReference type="GO" id="GO:0046872">
    <property type="term" value="F:metal ion binding"/>
    <property type="evidence" value="ECO:0007669"/>
    <property type="project" value="UniProtKB-KW"/>
</dbReference>
<dbReference type="PROSITE" id="PS51186">
    <property type="entry name" value="GNAT"/>
    <property type="match status" value="2"/>
</dbReference>
<evidence type="ECO:0000313" key="9">
    <source>
        <dbReference type="Proteomes" id="UP000036938"/>
    </source>
</evidence>
<keyword evidence="5" id="KW-0862">Zinc</keyword>
<protein>
    <submittedName>
        <fullName evidence="8">Histone deacetylase</fullName>
    </submittedName>
</protein>
<dbReference type="InterPro" id="IPR000286">
    <property type="entry name" value="HDACs"/>
</dbReference>